<comment type="caution">
    <text evidence="2">The sequence shown here is derived from an EMBL/GenBank/DDBJ whole genome shotgun (WGS) entry which is preliminary data.</text>
</comment>
<keyword evidence="1" id="KW-0472">Membrane</keyword>
<keyword evidence="1" id="KW-0812">Transmembrane</keyword>
<proteinExistence type="predicted"/>
<accession>A0ABU9M5T6</accession>
<dbReference type="Proteomes" id="UP001467669">
    <property type="component" value="Unassembled WGS sequence"/>
</dbReference>
<dbReference type="PROSITE" id="PS51257">
    <property type="entry name" value="PROKAR_LIPOPROTEIN"/>
    <property type="match status" value="1"/>
</dbReference>
<name>A0ABU9M5T6_STUCH</name>
<reference evidence="2 3" key="1">
    <citation type="submission" date="2024-04" db="EMBL/GenBank/DDBJ databases">
        <title>Draft Genome Sequence of Isolates Cultured from Underwater Hawaii Seamounts in the North Pacific Ocean.</title>
        <authorList>
            <person name="Sharma I."/>
            <person name="Darden B."/>
            <person name="Creggett J."/>
            <person name="Taylor S."/>
            <person name="Grant M.P."/>
            <person name="Scott J."/>
            <person name="Attles S."/>
            <person name="Walker S."/>
            <person name="Johnson G."/>
            <person name="St. Cloud C."/>
        </authorList>
    </citation>
    <scope>NUCLEOTIDE SEQUENCE [LARGE SCALE GENOMIC DNA]</scope>
    <source>
        <strain evidence="2 3">03GJ23</strain>
    </source>
</reference>
<feature type="transmembrane region" description="Helical" evidence="1">
    <location>
        <begin position="34"/>
        <end position="53"/>
    </location>
</feature>
<evidence type="ECO:0000256" key="1">
    <source>
        <dbReference type="SAM" id="Phobius"/>
    </source>
</evidence>
<dbReference type="EMBL" id="JBCFXD010000004">
    <property type="protein sequence ID" value="MEL7559004.1"/>
    <property type="molecule type" value="Genomic_DNA"/>
</dbReference>
<protein>
    <submittedName>
        <fullName evidence="2">Uncharacterized protein</fullName>
    </submittedName>
</protein>
<evidence type="ECO:0000313" key="2">
    <source>
        <dbReference type="EMBL" id="MEL7559004.1"/>
    </source>
</evidence>
<keyword evidence="3" id="KW-1185">Reference proteome</keyword>
<evidence type="ECO:0000313" key="3">
    <source>
        <dbReference type="Proteomes" id="UP001467669"/>
    </source>
</evidence>
<feature type="transmembrane region" description="Helical" evidence="1">
    <location>
        <begin position="7"/>
        <end position="28"/>
    </location>
</feature>
<sequence length="58" mass="6172">MQPHKMSYLTPAIPLLVSGVACLAIGLASEAETFLWMAPGFMATGGVLLWLGLRRRAG</sequence>
<organism evidence="2 3">
    <name type="scientific">Stutzerimonas chloritidismutans</name>
    <name type="common">Pseudomonas chloritidismutans</name>
    <dbReference type="NCBI Taxonomy" id="203192"/>
    <lineage>
        <taxon>Bacteria</taxon>
        <taxon>Pseudomonadati</taxon>
        <taxon>Pseudomonadota</taxon>
        <taxon>Gammaproteobacteria</taxon>
        <taxon>Pseudomonadales</taxon>
        <taxon>Pseudomonadaceae</taxon>
        <taxon>Stutzerimonas</taxon>
    </lineage>
</organism>
<gene>
    <name evidence="2" type="ORF">AAGW23_09150</name>
</gene>
<keyword evidence="1" id="KW-1133">Transmembrane helix</keyword>
<dbReference type="RefSeq" id="WP_342406159.1">
    <property type="nucleotide sequence ID" value="NZ_JBCFXD010000004.1"/>
</dbReference>